<dbReference type="SMART" id="SM00382">
    <property type="entry name" value="AAA"/>
    <property type="match status" value="1"/>
</dbReference>
<dbReference type="Gene3D" id="3.40.50.300">
    <property type="entry name" value="P-loop containing nucleotide triphosphate hydrolases"/>
    <property type="match status" value="1"/>
</dbReference>
<dbReference type="GO" id="GO:0016887">
    <property type="term" value="F:ATP hydrolysis activity"/>
    <property type="evidence" value="ECO:0007669"/>
    <property type="project" value="InterPro"/>
</dbReference>
<name>A0AAW9QES9_9BURK</name>
<dbReference type="InterPro" id="IPR003593">
    <property type="entry name" value="AAA+_ATPase"/>
</dbReference>
<keyword evidence="3" id="KW-0472">Membrane</keyword>
<dbReference type="GO" id="GO:0005524">
    <property type="term" value="F:ATP binding"/>
    <property type="evidence" value="ECO:0007669"/>
    <property type="project" value="UniProtKB-KW"/>
</dbReference>
<dbReference type="InterPro" id="IPR003439">
    <property type="entry name" value="ABC_transporter-like_ATP-bd"/>
</dbReference>
<evidence type="ECO:0000256" key="1">
    <source>
        <dbReference type="ARBA" id="ARBA00005417"/>
    </source>
</evidence>
<evidence type="ECO:0000313" key="7">
    <source>
        <dbReference type="EMBL" id="MEF7613090.1"/>
    </source>
</evidence>
<dbReference type="RefSeq" id="WP_332288023.1">
    <property type="nucleotide sequence ID" value="NZ_JAZIBG010000012.1"/>
</dbReference>
<dbReference type="AlphaFoldDB" id="A0AAW9QES9"/>
<dbReference type="Proteomes" id="UP001336250">
    <property type="component" value="Unassembled WGS sequence"/>
</dbReference>
<evidence type="ECO:0000256" key="5">
    <source>
        <dbReference type="ARBA" id="ARBA00022840"/>
    </source>
</evidence>
<gene>
    <name evidence="7" type="ORF">V4F39_04140</name>
</gene>
<keyword evidence="3" id="KW-1003">Cell membrane</keyword>
<keyword evidence="8" id="KW-1185">Reference proteome</keyword>
<dbReference type="InterPro" id="IPR050153">
    <property type="entry name" value="Metal_Ion_Import_ABC"/>
</dbReference>
<keyword evidence="2" id="KW-0813">Transport</keyword>
<evidence type="ECO:0000256" key="4">
    <source>
        <dbReference type="ARBA" id="ARBA00022741"/>
    </source>
</evidence>
<protein>
    <submittedName>
        <fullName evidence="7">ATP-binding cassette domain-containing protein</fullName>
    </submittedName>
</protein>
<dbReference type="SUPFAM" id="SSF52540">
    <property type="entry name" value="P-loop containing nucleoside triphosphate hydrolases"/>
    <property type="match status" value="1"/>
</dbReference>
<accession>A0AAW9QES9</accession>
<dbReference type="InterPro" id="IPR027417">
    <property type="entry name" value="P-loop_NTPase"/>
</dbReference>
<keyword evidence="5 7" id="KW-0067">ATP-binding</keyword>
<dbReference type="Pfam" id="PF00005">
    <property type="entry name" value="ABC_tran"/>
    <property type="match status" value="1"/>
</dbReference>
<comment type="caution">
    <text evidence="7">The sequence shown here is derived from an EMBL/GenBank/DDBJ whole genome shotgun (WGS) entry which is preliminary data.</text>
</comment>
<reference evidence="7 8" key="1">
    <citation type="submission" date="2024-02" db="EMBL/GenBank/DDBJ databases">
        <title>Genome sequence of Aquincola sp. MAHUQ-54.</title>
        <authorList>
            <person name="Huq M.A."/>
        </authorList>
    </citation>
    <scope>NUCLEOTIDE SEQUENCE [LARGE SCALE GENOMIC DNA]</scope>
    <source>
        <strain evidence="7 8">MAHUQ-54</strain>
    </source>
</reference>
<dbReference type="PROSITE" id="PS50893">
    <property type="entry name" value="ABC_TRANSPORTER_2"/>
    <property type="match status" value="1"/>
</dbReference>
<sequence length="246" mass="26541">MLHDTAPAVRLDAVEVAYGAASAVGPVTGIFERGQLHAIVGPNGAGKSSLLGALAGHLPAAGCITIASDLRDRIGWLPQRTQIDRSFPIQVDDFAALGLWPRIGAFGAVGVPHRRAIDGALTRLGLQGLQRRLIGELSTGQFQRLLFARLCLQDARLLLLDEPFTALDERTATDMLALLHEWQREGRTVIAVLHEHAVVHDHFTNMLLLARQPMAWGAPAEALTADAWQHAQACMASHQRMAEVAA</sequence>
<comment type="similarity">
    <text evidence="1">Belongs to the ABC transporter superfamily.</text>
</comment>
<evidence type="ECO:0000256" key="2">
    <source>
        <dbReference type="ARBA" id="ARBA00022448"/>
    </source>
</evidence>
<dbReference type="EMBL" id="JAZIBG010000012">
    <property type="protein sequence ID" value="MEF7613090.1"/>
    <property type="molecule type" value="Genomic_DNA"/>
</dbReference>
<evidence type="ECO:0000259" key="6">
    <source>
        <dbReference type="PROSITE" id="PS50893"/>
    </source>
</evidence>
<evidence type="ECO:0000313" key="8">
    <source>
        <dbReference type="Proteomes" id="UP001336250"/>
    </source>
</evidence>
<dbReference type="PANTHER" id="PTHR42734:SF5">
    <property type="entry name" value="IRON TRANSPORT SYSTEM ATP-BINDING PROTEIN HI_0361-RELATED"/>
    <property type="match status" value="1"/>
</dbReference>
<feature type="domain" description="ABC transporter" evidence="6">
    <location>
        <begin position="9"/>
        <end position="236"/>
    </location>
</feature>
<keyword evidence="4" id="KW-0547">Nucleotide-binding</keyword>
<organism evidence="7 8">
    <name type="scientific">Aquincola agrisoli</name>
    <dbReference type="NCBI Taxonomy" id="3119538"/>
    <lineage>
        <taxon>Bacteria</taxon>
        <taxon>Pseudomonadati</taxon>
        <taxon>Pseudomonadota</taxon>
        <taxon>Betaproteobacteria</taxon>
        <taxon>Burkholderiales</taxon>
        <taxon>Sphaerotilaceae</taxon>
        <taxon>Aquincola</taxon>
    </lineage>
</organism>
<dbReference type="PANTHER" id="PTHR42734">
    <property type="entry name" value="METAL TRANSPORT SYSTEM ATP-BINDING PROTEIN TM_0124-RELATED"/>
    <property type="match status" value="1"/>
</dbReference>
<evidence type="ECO:0000256" key="3">
    <source>
        <dbReference type="ARBA" id="ARBA00022475"/>
    </source>
</evidence>
<proteinExistence type="inferred from homology"/>